<keyword evidence="1" id="KW-0472">Membrane</keyword>
<dbReference type="Proteomes" id="UP000465062">
    <property type="component" value="Chromosome"/>
</dbReference>
<evidence type="ECO:0000313" key="3">
    <source>
        <dbReference type="Proteomes" id="UP000465062"/>
    </source>
</evidence>
<protein>
    <submittedName>
        <fullName evidence="2">Uncharacterized protein</fullName>
    </submittedName>
</protein>
<evidence type="ECO:0000313" key="2">
    <source>
        <dbReference type="EMBL" id="QHE62642.1"/>
    </source>
</evidence>
<keyword evidence="1" id="KW-0812">Transmembrane</keyword>
<accession>A0A6I6UUF7</accession>
<dbReference type="SUPFAM" id="SSF52833">
    <property type="entry name" value="Thioredoxin-like"/>
    <property type="match status" value="1"/>
</dbReference>
<organism evidence="2 3">
    <name type="scientific">Rossellomorea vietnamensis</name>
    <dbReference type="NCBI Taxonomy" id="218284"/>
    <lineage>
        <taxon>Bacteria</taxon>
        <taxon>Bacillati</taxon>
        <taxon>Bacillota</taxon>
        <taxon>Bacilli</taxon>
        <taxon>Bacillales</taxon>
        <taxon>Bacillaceae</taxon>
        <taxon>Rossellomorea</taxon>
    </lineage>
</organism>
<dbReference type="AlphaFoldDB" id="A0A6I6UUF7"/>
<dbReference type="Gene3D" id="3.40.30.10">
    <property type="entry name" value="Glutaredoxin"/>
    <property type="match status" value="1"/>
</dbReference>
<keyword evidence="1" id="KW-1133">Transmembrane helix</keyword>
<dbReference type="KEGG" id="bvq:FHE72_17630"/>
<name>A0A6I6UUF7_9BACI</name>
<evidence type="ECO:0000256" key="1">
    <source>
        <dbReference type="SAM" id="Phobius"/>
    </source>
</evidence>
<proteinExistence type="predicted"/>
<dbReference type="RefSeq" id="WP_079533323.1">
    <property type="nucleotide sequence ID" value="NZ_CP047394.1"/>
</dbReference>
<gene>
    <name evidence="2" type="ORF">FHE72_17630</name>
</gene>
<dbReference type="EMBL" id="CP047394">
    <property type="protein sequence ID" value="QHE62642.1"/>
    <property type="molecule type" value="Genomic_DNA"/>
</dbReference>
<dbReference type="InterPro" id="IPR036249">
    <property type="entry name" value="Thioredoxin-like_sf"/>
</dbReference>
<sequence length="180" mass="20841">MDLTFWLTYIILWGVVILQSVIIFNYMKFTNNFIHKITKLESVTFQKNIEKGSKAPPFVVKDQFKKNFKIEPNQSEEKSLIFISESCPTCKRIINSITPSTQFDKTNTIFISNGDLEAKYKTILIENNVRFTINNDLFQKYNVYNSPLLIKITPTGLIQNSTIIDSIQDLTNLHSSYKVI</sequence>
<feature type="transmembrane region" description="Helical" evidence="1">
    <location>
        <begin position="6"/>
        <end position="27"/>
    </location>
</feature>
<reference evidence="2 3" key="1">
    <citation type="submission" date="2019-06" db="EMBL/GenBank/DDBJ databases">
        <title>An operon consisting of a P-type ATPase gene and a transcriptional regular gene given the different cadmium resistance in Bacillus vietamensis 151-6 and Bacillus marisflavi 151-25.</title>
        <authorList>
            <person name="Yu X."/>
        </authorList>
    </citation>
    <scope>NUCLEOTIDE SEQUENCE [LARGE SCALE GENOMIC DNA]</scope>
    <source>
        <strain evidence="2 3">151-6</strain>
    </source>
</reference>